<dbReference type="SFLD" id="SFLDG00358">
    <property type="entry name" value="Main_(cytGST)"/>
    <property type="match status" value="1"/>
</dbReference>
<dbReference type="AlphaFoldDB" id="A0A0D1YS34"/>
<organism evidence="2 3">
    <name type="scientific">Exophiala spinifera</name>
    <dbReference type="NCBI Taxonomy" id="91928"/>
    <lineage>
        <taxon>Eukaryota</taxon>
        <taxon>Fungi</taxon>
        <taxon>Dikarya</taxon>
        <taxon>Ascomycota</taxon>
        <taxon>Pezizomycotina</taxon>
        <taxon>Eurotiomycetes</taxon>
        <taxon>Chaetothyriomycetidae</taxon>
        <taxon>Chaetothyriales</taxon>
        <taxon>Herpotrichiellaceae</taxon>
        <taxon>Exophiala</taxon>
    </lineage>
</organism>
<dbReference type="InterPro" id="IPR036282">
    <property type="entry name" value="Glutathione-S-Trfase_C_sf"/>
</dbReference>
<dbReference type="EMBL" id="KN847493">
    <property type="protein sequence ID" value="KIW18016.1"/>
    <property type="molecule type" value="Genomic_DNA"/>
</dbReference>
<dbReference type="PROSITE" id="PS50404">
    <property type="entry name" value="GST_NTER"/>
    <property type="match status" value="1"/>
</dbReference>
<dbReference type="PANTHER" id="PTHR43968">
    <property type="match status" value="1"/>
</dbReference>
<evidence type="ECO:0000259" key="1">
    <source>
        <dbReference type="PROSITE" id="PS50404"/>
    </source>
</evidence>
<dbReference type="Proteomes" id="UP000053328">
    <property type="component" value="Unassembled WGS sequence"/>
</dbReference>
<feature type="domain" description="GST N-terminal" evidence="1">
    <location>
        <begin position="3"/>
        <end position="82"/>
    </location>
</feature>
<dbReference type="GO" id="GO:0005737">
    <property type="term" value="C:cytoplasm"/>
    <property type="evidence" value="ECO:0007669"/>
    <property type="project" value="TreeGrafter"/>
</dbReference>
<gene>
    <name evidence="2" type="ORF">PV08_02303</name>
</gene>
<name>A0A0D1YS34_9EURO</name>
<dbReference type="Gene3D" id="3.40.30.10">
    <property type="entry name" value="Glutaredoxin"/>
    <property type="match status" value="1"/>
</dbReference>
<dbReference type="RefSeq" id="XP_016238232.1">
    <property type="nucleotide sequence ID" value="XM_016376662.1"/>
</dbReference>
<keyword evidence="3" id="KW-1185">Reference proteome</keyword>
<dbReference type="GeneID" id="27329386"/>
<accession>A0A0D1YS34</accession>
<dbReference type="PANTHER" id="PTHR43968:SF8">
    <property type="entry name" value="S-TRANSFERASE, PUTATIVE (AFU_ORTHOLOGUE AFUA_2G00590)-RELATED"/>
    <property type="match status" value="1"/>
</dbReference>
<evidence type="ECO:0000313" key="2">
    <source>
        <dbReference type="EMBL" id="KIW18016.1"/>
    </source>
</evidence>
<dbReference type="SUPFAM" id="SSF47616">
    <property type="entry name" value="GST C-terminal domain-like"/>
    <property type="match status" value="1"/>
</dbReference>
<sequence length="233" mass="25949">MAIPIILYTAHHCPFAHRVQIALRQIGLEFETCLIDITVPRTRDYLAINPNGMVPALVYGDLVLTESNLICQFLSDAYPGHLLKASSEAGGALQRFKTGYFVEVYFAKAHLFFDSTVFSNDPDIKKAMATKYVDAIARHVEPLLTDAAPFFGESERPTLAEVLLGPFLLRVLALPKHDHLVPGSLPDALEREAPRFYAWAQIVTTVNSVTAIWDEDLVVRLTLERIAKMKAAK</sequence>
<dbReference type="HOGENOM" id="CLU_074611_0_0_1"/>
<dbReference type="InterPro" id="IPR036249">
    <property type="entry name" value="Thioredoxin-like_sf"/>
</dbReference>
<dbReference type="InterPro" id="IPR004045">
    <property type="entry name" value="Glutathione_S-Trfase_N"/>
</dbReference>
<dbReference type="InterPro" id="IPR050983">
    <property type="entry name" value="GST_Omega/HSP26"/>
</dbReference>
<dbReference type="VEuPathDB" id="FungiDB:PV08_02303"/>
<protein>
    <recommendedName>
        <fullName evidence="1">GST N-terminal domain-containing protein</fullName>
    </recommendedName>
</protein>
<dbReference type="SUPFAM" id="SSF52833">
    <property type="entry name" value="Thioredoxin-like"/>
    <property type="match status" value="1"/>
</dbReference>
<dbReference type="STRING" id="91928.A0A0D1YS34"/>
<dbReference type="OrthoDB" id="202840at2759"/>
<dbReference type="Pfam" id="PF13417">
    <property type="entry name" value="GST_N_3"/>
    <property type="match status" value="1"/>
</dbReference>
<dbReference type="SFLD" id="SFLDS00019">
    <property type="entry name" value="Glutathione_Transferase_(cytos"/>
    <property type="match status" value="1"/>
</dbReference>
<evidence type="ECO:0000313" key="3">
    <source>
        <dbReference type="Proteomes" id="UP000053328"/>
    </source>
</evidence>
<reference evidence="2 3" key="1">
    <citation type="submission" date="2015-01" db="EMBL/GenBank/DDBJ databases">
        <title>The Genome Sequence of Exophiala spinifera CBS89968.</title>
        <authorList>
            <consortium name="The Broad Institute Genomics Platform"/>
            <person name="Cuomo C."/>
            <person name="de Hoog S."/>
            <person name="Gorbushina A."/>
            <person name="Stielow B."/>
            <person name="Teixiera M."/>
            <person name="Abouelleil A."/>
            <person name="Chapman S.B."/>
            <person name="Priest M."/>
            <person name="Young S.K."/>
            <person name="Wortman J."/>
            <person name="Nusbaum C."/>
            <person name="Birren B."/>
        </authorList>
    </citation>
    <scope>NUCLEOTIDE SEQUENCE [LARGE SCALE GENOMIC DNA]</scope>
    <source>
        <strain evidence="2 3">CBS 89968</strain>
    </source>
</reference>
<proteinExistence type="predicted"/>
<dbReference type="Gene3D" id="1.20.1050.10">
    <property type="match status" value="1"/>
</dbReference>
<dbReference type="CDD" id="cd00570">
    <property type="entry name" value="GST_N_family"/>
    <property type="match status" value="1"/>
</dbReference>
<dbReference type="InterPro" id="IPR040079">
    <property type="entry name" value="Glutathione_S-Trfase"/>
</dbReference>